<evidence type="ECO:0000313" key="2">
    <source>
        <dbReference type="Proteomes" id="UP000504637"/>
    </source>
</evidence>
<feature type="compositionally biased region" description="Basic and acidic residues" evidence="1">
    <location>
        <begin position="90"/>
        <end position="99"/>
    </location>
</feature>
<proteinExistence type="predicted"/>
<dbReference type="GeneID" id="54356790"/>
<feature type="compositionally biased region" description="Basic residues" evidence="1">
    <location>
        <begin position="74"/>
        <end position="89"/>
    </location>
</feature>
<feature type="region of interest" description="Disordered" evidence="1">
    <location>
        <begin position="74"/>
        <end position="121"/>
    </location>
</feature>
<organism evidence="3">
    <name type="scientific">Dissoconium aciculare CBS 342.82</name>
    <dbReference type="NCBI Taxonomy" id="1314786"/>
    <lineage>
        <taxon>Eukaryota</taxon>
        <taxon>Fungi</taxon>
        <taxon>Dikarya</taxon>
        <taxon>Ascomycota</taxon>
        <taxon>Pezizomycotina</taxon>
        <taxon>Dothideomycetes</taxon>
        <taxon>Dothideomycetidae</taxon>
        <taxon>Mycosphaerellales</taxon>
        <taxon>Dissoconiaceae</taxon>
        <taxon>Dissoconium</taxon>
    </lineage>
</organism>
<reference evidence="3" key="1">
    <citation type="submission" date="2020-01" db="EMBL/GenBank/DDBJ databases">
        <authorList>
            <consortium name="DOE Joint Genome Institute"/>
            <person name="Haridas S."/>
            <person name="Albert R."/>
            <person name="Binder M."/>
            <person name="Bloem J."/>
            <person name="Labutti K."/>
            <person name="Salamov A."/>
            <person name="Andreopoulos B."/>
            <person name="Baker S.E."/>
            <person name="Barry K."/>
            <person name="Bills G."/>
            <person name="Bluhm B.H."/>
            <person name="Cannon C."/>
            <person name="Castanera R."/>
            <person name="Culley D.E."/>
            <person name="Daum C."/>
            <person name="Ezra D."/>
            <person name="Gonzalez J.B."/>
            <person name="Henrissat B."/>
            <person name="Kuo A."/>
            <person name="Liang C."/>
            <person name="Lipzen A."/>
            <person name="Lutzoni F."/>
            <person name="Magnuson J."/>
            <person name="Mondo S."/>
            <person name="Nolan M."/>
            <person name="Ohm R."/>
            <person name="Pangilinan J."/>
            <person name="Park H.-J."/>
            <person name="Ramirez L."/>
            <person name="Alfaro M."/>
            <person name="Sun H."/>
            <person name="Tritt A."/>
            <person name="Yoshinaga Y."/>
            <person name="Zwiers L.-H."/>
            <person name="Turgeon B.G."/>
            <person name="Goodwin S.B."/>
            <person name="Spatafora J.W."/>
            <person name="Crous P.W."/>
            <person name="Grigoriev I.V."/>
        </authorList>
    </citation>
    <scope>NUCLEOTIDE SEQUENCE</scope>
    <source>
        <strain evidence="3">CBS 342.82</strain>
    </source>
</reference>
<name>A0A6J3MFG5_9PEZI</name>
<dbReference type="RefSeq" id="XP_033463787.1">
    <property type="nucleotide sequence ID" value="XM_033598991.1"/>
</dbReference>
<keyword evidence="2" id="KW-1185">Reference proteome</keyword>
<reference evidence="3" key="2">
    <citation type="submission" date="2020-04" db="EMBL/GenBank/DDBJ databases">
        <authorList>
            <consortium name="NCBI Genome Project"/>
        </authorList>
    </citation>
    <scope>NUCLEOTIDE SEQUENCE</scope>
    <source>
        <strain evidence="3">CBS 342.82</strain>
    </source>
</reference>
<gene>
    <name evidence="3" type="ORF">K489DRAFT_124812</name>
</gene>
<sequence length="121" mass="14157">MPHCRCRYRYRQTEEVSWGLAHSDLIANLLHRESPAAAAAAQGWSDDVVSESPLPDTLSNLGLPAIHKLQWLQHHHHQHHHQYHHHRRQRYTDKRRTGEFQHQNQTSLPQSVQQGAMNFLP</sequence>
<dbReference type="Proteomes" id="UP000504637">
    <property type="component" value="Unplaced"/>
</dbReference>
<evidence type="ECO:0000256" key="1">
    <source>
        <dbReference type="SAM" id="MobiDB-lite"/>
    </source>
</evidence>
<accession>A0A6J3MFG5</accession>
<protein>
    <submittedName>
        <fullName evidence="3">Uncharacterized protein</fullName>
    </submittedName>
</protein>
<dbReference type="AlphaFoldDB" id="A0A6J3MFG5"/>
<evidence type="ECO:0000313" key="3">
    <source>
        <dbReference type="RefSeq" id="XP_033463787.1"/>
    </source>
</evidence>
<reference evidence="3" key="3">
    <citation type="submission" date="2025-08" db="UniProtKB">
        <authorList>
            <consortium name="RefSeq"/>
        </authorList>
    </citation>
    <scope>IDENTIFICATION</scope>
    <source>
        <strain evidence="3">CBS 342.82</strain>
    </source>
</reference>
<feature type="compositionally biased region" description="Polar residues" evidence="1">
    <location>
        <begin position="100"/>
        <end position="121"/>
    </location>
</feature>